<dbReference type="SUPFAM" id="SSF56112">
    <property type="entry name" value="Protein kinase-like (PK-like)"/>
    <property type="match status" value="1"/>
</dbReference>
<dbReference type="PANTHER" id="PTHR21310:SF41">
    <property type="entry name" value="3'-PHOSPHOTRANSFERASE, PUTATIVE-RELATED"/>
    <property type="match status" value="1"/>
</dbReference>
<dbReference type="GO" id="GO:0046677">
    <property type="term" value="P:response to antibiotic"/>
    <property type="evidence" value="ECO:0007669"/>
    <property type="project" value="UniProtKB-KW"/>
</dbReference>
<feature type="binding site" evidence="8">
    <location>
        <position position="186"/>
    </location>
    <ligand>
        <name>Mg(2+)</name>
        <dbReference type="ChEBI" id="CHEBI:18420"/>
    </ligand>
</feature>
<dbReference type="Pfam" id="PF01636">
    <property type="entry name" value="APH"/>
    <property type="match status" value="1"/>
</dbReference>
<evidence type="ECO:0000256" key="4">
    <source>
        <dbReference type="ARBA" id="ARBA00022777"/>
    </source>
</evidence>
<evidence type="ECO:0000256" key="6">
    <source>
        <dbReference type="ARBA" id="ARBA00023251"/>
    </source>
</evidence>
<dbReference type="Gene3D" id="3.90.1200.10">
    <property type="match status" value="2"/>
</dbReference>
<dbReference type="AlphaFoldDB" id="A0A9W6HSF9"/>
<dbReference type="GO" id="GO:0005524">
    <property type="term" value="F:ATP binding"/>
    <property type="evidence" value="ECO:0007669"/>
    <property type="project" value="UniProtKB-KW"/>
</dbReference>
<sequence length="241" mass="26682">MSIPVPSLPVPALVRHLAGDAALTPVWENGIGGLTFRTDDGRYIKWGPHDPEASMRDEAERMRWARHWITVPEVLTQGEDATHEWLVTRAIPGYSAVDPRWKDEPATTVRAVGEALRMLHDALPVDECPWEWSVASRIARAESWGAEIPDALRDAPPIDKLVVCRGDACLPNTLLDDAGRGTAHVDLAALGTGDRWADIAVASMSTLWNFGPGWEDTLIEAYGVEPDRERLAYYRDLWNAG</sequence>
<name>A0A9W6HSF9_9MICO</name>
<evidence type="ECO:0000256" key="1">
    <source>
        <dbReference type="ARBA" id="ARBA00006219"/>
    </source>
</evidence>
<organism evidence="10 11">
    <name type="scientific">Microbacterium keratanolyticum</name>
    <dbReference type="NCBI Taxonomy" id="67574"/>
    <lineage>
        <taxon>Bacteria</taxon>
        <taxon>Bacillati</taxon>
        <taxon>Actinomycetota</taxon>
        <taxon>Actinomycetes</taxon>
        <taxon>Micrococcales</taxon>
        <taxon>Microbacteriaceae</taxon>
        <taxon>Microbacterium</taxon>
    </lineage>
</organism>
<keyword evidence="5" id="KW-0067">ATP-binding</keyword>
<dbReference type="EMBL" id="BSET01000001">
    <property type="protein sequence ID" value="GLK01261.1"/>
    <property type="molecule type" value="Genomic_DNA"/>
</dbReference>
<evidence type="ECO:0000259" key="9">
    <source>
        <dbReference type="Pfam" id="PF01636"/>
    </source>
</evidence>
<keyword evidence="8" id="KW-0479">Metal-binding</keyword>
<comment type="similarity">
    <text evidence="1">Belongs to the aminoglycoside phosphotransferase family.</text>
</comment>
<evidence type="ECO:0000256" key="3">
    <source>
        <dbReference type="ARBA" id="ARBA00022741"/>
    </source>
</evidence>
<protein>
    <submittedName>
        <fullName evidence="10">Phosphotransferase</fullName>
    </submittedName>
</protein>
<keyword evidence="11" id="KW-1185">Reference proteome</keyword>
<dbReference type="InterPro" id="IPR051678">
    <property type="entry name" value="AGP_Transferase"/>
</dbReference>
<dbReference type="InterPro" id="IPR024165">
    <property type="entry name" value="Kan/Strep_kinase"/>
</dbReference>
<dbReference type="RefSeq" id="WP_204938911.1">
    <property type="nucleotide sequence ID" value="NZ_BAAAUM010000001.1"/>
</dbReference>
<comment type="caution">
    <text evidence="10">The sequence shown here is derived from an EMBL/GenBank/DDBJ whole genome shotgun (WGS) entry which is preliminary data.</text>
</comment>
<evidence type="ECO:0000313" key="10">
    <source>
        <dbReference type="EMBL" id="GLK01261.1"/>
    </source>
</evidence>
<dbReference type="Proteomes" id="UP001142325">
    <property type="component" value="Unassembled WGS sequence"/>
</dbReference>
<reference evidence="10" key="1">
    <citation type="journal article" date="2014" name="Int. J. Syst. Evol. Microbiol.">
        <title>Complete genome sequence of Corynebacterium casei LMG S-19264T (=DSM 44701T), isolated from a smear-ripened cheese.</title>
        <authorList>
            <consortium name="US DOE Joint Genome Institute (JGI-PGF)"/>
            <person name="Walter F."/>
            <person name="Albersmeier A."/>
            <person name="Kalinowski J."/>
            <person name="Ruckert C."/>
        </authorList>
    </citation>
    <scope>NUCLEOTIDE SEQUENCE</scope>
    <source>
        <strain evidence="10">VKM Ac-1958</strain>
    </source>
</reference>
<dbReference type="PIRSF" id="PIRSF000706">
    <property type="entry name" value="Kanamycin_kin"/>
    <property type="match status" value="1"/>
</dbReference>
<evidence type="ECO:0000313" key="11">
    <source>
        <dbReference type="Proteomes" id="UP001142325"/>
    </source>
</evidence>
<keyword evidence="6" id="KW-0046">Antibiotic resistance</keyword>
<dbReference type="GO" id="GO:0016773">
    <property type="term" value="F:phosphotransferase activity, alcohol group as acceptor"/>
    <property type="evidence" value="ECO:0007669"/>
    <property type="project" value="InterPro"/>
</dbReference>
<gene>
    <name evidence="10" type="ORF">GCM10017596_09760</name>
</gene>
<reference evidence="10" key="2">
    <citation type="submission" date="2023-01" db="EMBL/GenBank/DDBJ databases">
        <authorList>
            <person name="Sun Q."/>
            <person name="Evtushenko L."/>
        </authorList>
    </citation>
    <scope>NUCLEOTIDE SEQUENCE</scope>
    <source>
        <strain evidence="10">VKM Ac-1958</strain>
    </source>
</reference>
<dbReference type="CDD" id="cd05150">
    <property type="entry name" value="APH"/>
    <property type="match status" value="1"/>
</dbReference>
<keyword evidence="8" id="KW-0460">Magnesium</keyword>
<feature type="active site" description="Proton acceptor" evidence="7">
    <location>
        <position position="167"/>
    </location>
</feature>
<keyword evidence="2" id="KW-0808">Transferase</keyword>
<feature type="domain" description="Aminoglycoside phosphotransferase" evidence="9">
    <location>
        <begin position="41"/>
        <end position="233"/>
    </location>
</feature>
<accession>A0A9W6HSF9</accession>
<dbReference type="PANTHER" id="PTHR21310">
    <property type="entry name" value="AMINOGLYCOSIDE PHOSPHOTRANSFERASE-RELATED-RELATED"/>
    <property type="match status" value="1"/>
</dbReference>
<dbReference type="Gene3D" id="3.30.200.20">
    <property type="entry name" value="Phosphorylase Kinase, domain 1"/>
    <property type="match status" value="1"/>
</dbReference>
<evidence type="ECO:0000256" key="2">
    <source>
        <dbReference type="ARBA" id="ARBA00022679"/>
    </source>
</evidence>
<dbReference type="InterPro" id="IPR011009">
    <property type="entry name" value="Kinase-like_dom_sf"/>
</dbReference>
<dbReference type="GO" id="GO:0046872">
    <property type="term" value="F:metal ion binding"/>
    <property type="evidence" value="ECO:0007669"/>
    <property type="project" value="UniProtKB-KW"/>
</dbReference>
<evidence type="ECO:0000256" key="8">
    <source>
        <dbReference type="PIRSR" id="PIRSR000706-2"/>
    </source>
</evidence>
<evidence type="ECO:0000256" key="7">
    <source>
        <dbReference type="PIRSR" id="PIRSR000706-1"/>
    </source>
</evidence>
<proteinExistence type="inferred from homology"/>
<dbReference type="InterPro" id="IPR002575">
    <property type="entry name" value="Aminoglycoside_PTrfase"/>
</dbReference>
<evidence type="ECO:0000256" key="5">
    <source>
        <dbReference type="ARBA" id="ARBA00022840"/>
    </source>
</evidence>
<dbReference type="GO" id="GO:0016301">
    <property type="term" value="F:kinase activity"/>
    <property type="evidence" value="ECO:0007669"/>
    <property type="project" value="UniProtKB-KW"/>
</dbReference>
<keyword evidence="4" id="KW-0418">Kinase</keyword>
<keyword evidence="3" id="KW-0547">Nucleotide-binding</keyword>
<feature type="binding site" evidence="8">
    <location>
        <position position="172"/>
    </location>
    <ligand>
        <name>Mg(2+)</name>
        <dbReference type="ChEBI" id="CHEBI:18420"/>
    </ligand>
</feature>